<proteinExistence type="predicted"/>
<dbReference type="Proteomes" id="UP000249645">
    <property type="component" value="Unassembled WGS sequence"/>
</dbReference>
<dbReference type="AlphaFoldDB" id="A0A2W5EMD1"/>
<evidence type="ECO:0000313" key="1">
    <source>
        <dbReference type="EMBL" id="PZP43673.1"/>
    </source>
</evidence>
<protein>
    <submittedName>
        <fullName evidence="1">Uncharacterized protein</fullName>
    </submittedName>
</protein>
<reference evidence="1 2" key="1">
    <citation type="submission" date="2017-11" db="EMBL/GenBank/DDBJ databases">
        <title>Infants hospitalized years apart are colonized by the same room-sourced microbial strains.</title>
        <authorList>
            <person name="Brooks B."/>
            <person name="Olm M.R."/>
            <person name="Firek B.A."/>
            <person name="Baker R."/>
            <person name="Thomas B.C."/>
            <person name="Morowitz M.J."/>
            <person name="Banfield J.F."/>
        </authorList>
    </citation>
    <scope>NUCLEOTIDE SEQUENCE [LARGE SCALE GENOMIC DNA]</scope>
    <source>
        <strain evidence="1">S2_009_000_R2_76</strain>
    </source>
</reference>
<name>A0A2W5EMD1_9SPHI</name>
<accession>A0A2W5EMD1</accession>
<gene>
    <name evidence="1" type="ORF">DI598_15530</name>
</gene>
<evidence type="ECO:0000313" key="2">
    <source>
        <dbReference type="Proteomes" id="UP000249645"/>
    </source>
</evidence>
<dbReference type="EMBL" id="QFOI01000361">
    <property type="protein sequence ID" value="PZP43673.1"/>
    <property type="molecule type" value="Genomic_DNA"/>
</dbReference>
<comment type="caution">
    <text evidence="1">The sequence shown here is derived from an EMBL/GenBank/DDBJ whole genome shotgun (WGS) entry which is preliminary data.</text>
</comment>
<sequence length="506" mass="55104">MADVMKILKDLEYKAIGVDPKTKKMPDGYFASFRPIGLPIPESDFKNPWTPTGSNLKAILDSKPKSNTDTIPPGTDPATIDAISASKQLDDMAFMSAGIGASMQAYLQTFMLTDNKLVMSSDYLVAPGTSKVNDTWYAIINGANGIAPDLELNASMKAAVAKANAVMVDSEGNSTVKFEKYLQSRDEYQEAVRTRDKQYANALSDPMKLQMWPIQGKGYQDDVDFAWDKWQSFGFKQEIESAIAVLSSQGIDPAILLIARAKHKYENSLINIPNVGNIPYTFMTPSKWYSASAGDGWNSYTQKDYRSQSSFDSKTSKTSAGGGFSLGFFSIGGGGSASSKKTSLSIKTESVTIEFEYATVDIQRPWLDTTLLNLSNWFLVGDYPASCISDGTFNQQFKVNNPTEMLFLPSVVTSLILARNIKIKWSLSTADIKTLNTAASGGGSIGYGPFFIGGSHSQSNSKRDTDFGANSQGFQVDGVQLIGYVSTIMPGSPKKNGKDYMQKKPD</sequence>
<organism evidence="1 2">
    <name type="scientific">Pseudopedobacter saltans</name>
    <dbReference type="NCBI Taxonomy" id="151895"/>
    <lineage>
        <taxon>Bacteria</taxon>
        <taxon>Pseudomonadati</taxon>
        <taxon>Bacteroidota</taxon>
        <taxon>Sphingobacteriia</taxon>
        <taxon>Sphingobacteriales</taxon>
        <taxon>Sphingobacteriaceae</taxon>
        <taxon>Pseudopedobacter</taxon>
    </lineage>
</organism>